<keyword evidence="1" id="KW-0548">Nucleotidyltransferase</keyword>
<reference evidence="2" key="1">
    <citation type="journal article" date="2019" name="Plant Biotechnol. J.">
        <title>Genome sequencing of the Australian wild diploid species Gossypium australe highlights disease resistance and delayed gland morphogenesis.</title>
        <authorList>
            <person name="Cai Y."/>
            <person name="Cai X."/>
            <person name="Wang Q."/>
            <person name="Wang P."/>
            <person name="Zhang Y."/>
            <person name="Cai C."/>
            <person name="Xu Y."/>
            <person name="Wang K."/>
            <person name="Zhou Z."/>
            <person name="Wang C."/>
            <person name="Geng S."/>
            <person name="Li B."/>
            <person name="Dong Q."/>
            <person name="Hou Y."/>
            <person name="Wang H."/>
            <person name="Ai P."/>
            <person name="Liu Z."/>
            <person name="Yi F."/>
            <person name="Sun M."/>
            <person name="An G."/>
            <person name="Cheng J."/>
            <person name="Zhang Y."/>
            <person name="Shi Q."/>
            <person name="Xie Y."/>
            <person name="Shi X."/>
            <person name="Chang Y."/>
            <person name="Huang F."/>
            <person name="Chen Y."/>
            <person name="Hong S."/>
            <person name="Mi L."/>
            <person name="Sun Q."/>
            <person name="Zhang L."/>
            <person name="Zhou B."/>
            <person name="Peng R."/>
            <person name="Zhang X."/>
            <person name="Liu F."/>
        </authorList>
    </citation>
    <scope>NUCLEOTIDE SEQUENCE [LARGE SCALE GENOMIC DNA]</scope>
    <source>
        <strain evidence="2">cv. PA1801</strain>
    </source>
</reference>
<keyword evidence="2" id="KW-1185">Reference proteome</keyword>
<dbReference type="Proteomes" id="UP000325315">
    <property type="component" value="Unassembled WGS sequence"/>
</dbReference>
<proteinExistence type="predicted"/>
<keyword evidence="1" id="KW-0808">Transferase</keyword>
<protein>
    <submittedName>
        <fullName evidence="1">Reverse transcriptase</fullName>
    </submittedName>
</protein>
<sequence length="145" mass="16668">MGNGMSIDIWRERWGIERLSGASISMDKSQVPEVHVSELFNADMECFNAVRVTEIYDECLKDQICNLPISHADHADQRVWFHNPCGGLDNRLLDKNFTHCIDWLEEGMRLLNRTAMADLITVMGNNWNSRKNKVFQGVEDDARVV</sequence>
<gene>
    <name evidence="1" type="ORF">EPI10_003076</name>
</gene>
<accession>A0A5B6VGA4</accession>
<evidence type="ECO:0000313" key="1">
    <source>
        <dbReference type="EMBL" id="KAA3468124.1"/>
    </source>
</evidence>
<evidence type="ECO:0000313" key="2">
    <source>
        <dbReference type="Proteomes" id="UP000325315"/>
    </source>
</evidence>
<dbReference type="AlphaFoldDB" id="A0A5B6VGA4"/>
<keyword evidence="1" id="KW-0695">RNA-directed DNA polymerase</keyword>
<dbReference type="OrthoDB" id="988822at2759"/>
<dbReference type="GO" id="GO:0003964">
    <property type="term" value="F:RNA-directed DNA polymerase activity"/>
    <property type="evidence" value="ECO:0007669"/>
    <property type="project" value="UniProtKB-KW"/>
</dbReference>
<dbReference type="EMBL" id="SMMG02000007">
    <property type="protein sequence ID" value="KAA3468124.1"/>
    <property type="molecule type" value="Genomic_DNA"/>
</dbReference>
<name>A0A5B6VGA4_9ROSI</name>
<organism evidence="1 2">
    <name type="scientific">Gossypium australe</name>
    <dbReference type="NCBI Taxonomy" id="47621"/>
    <lineage>
        <taxon>Eukaryota</taxon>
        <taxon>Viridiplantae</taxon>
        <taxon>Streptophyta</taxon>
        <taxon>Embryophyta</taxon>
        <taxon>Tracheophyta</taxon>
        <taxon>Spermatophyta</taxon>
        <taxon>Magnoliopsida</taxon>
        <taxon>eudicotyledons</taxon>
        <taxon>Gunneridae</taxon>
        <taxon>Pentapetalae</taxon>
        <taxon>rosids</taxon>
        <taxon>malvids</taxon>
        <taxon>Malvales</taxon>
        <taxon>Malvaceae</taxon>
        <taxon>Malvoideae</taxon>
        <taxon>Gossypium</taxon>
    </lineage>
</organism>
<comment type="caution">
    <text evidence="1">The sequence shown here is derived from an EMBL/GenBank/DDBJ whole genome shotgun (WGS) entry which is preliminary data.</text>
</comment>